<keyword evidence="2" id="KW-0456">Lyase</keyword>
<evidence type="ECO:0000256" key="1">
    <source>
        <dbReference type="ARBA" id="ARBA00013079"/>
    </source>
</evidence>
<dbReference type="AlphaFoldDB" id="A0A552JQ78"/>
<dbReference type="InterPro" id="IPR042262">
    <property type="entry name" value="CN_hydtase_beta_C"/>
</dbReference>
<organism evidence="6 7">
    <name type="scientific">Microcystis wesenbergii Mw_QC_S_20081001_S30D</name>
    <dbReference type="NCBI Taxonomy" id="2486245"/>
    <lineage>
        <taxon>Bacteria</taxon>
        <taxon>Bacillati</taxon>
        <taxon>Cyanobacteriota</taxon>
        <taxon>Cyanophyceae</taxon>
        <taxon>Oscillatoriophycideae</taxon>
        <taxon>Chroococcales</taxon>
        <taxon>Microcystaceae</taxon>
        <taxon>Microcystis</taxon>
    </lineage>
</organism>
<protein>
    <recommendedName>
        <fullName evidence="1">nitrile hydratase</fullName>
        <ecNumber evidence="1">4.2.1.84</ecNumber>
    </recommendedName>
</protein>
<dbReference type="Proteomes" id="UP000320523">
    <property type="component" value="Unassembled WGS sequence"/>
</dbReference>
<dbReference type="InterPro" id="IPR008990">
    <property type="entry name" value="Elect_transpt_acc-like_dom_sf"/>
</dbReference>
<evidence type="ECO:0000259" key="5">
    <source>
        <dbReference type="Pfam" id="PF21006"/>
    </source>
</evidence>
<accession>A0A552JQ78</accession>
<dbReference type="Pfam" id="PF02211">
    <property type="entry name" value="NHase_beta_C"/>
    <property type="match status" value="2"/>
</dbReference>
<dbReference type="GO" id="GO:0018822">
    <property type="term" value="F:nitrile hydratase activity"/>
    <property type="evidence" value="ECO:0007669"/>
    <property type="project" value="UniProtKB-EC"/>
</dbReference>
<dbReference type="Gene3D" id="2.30.30.50">
    <property type="match status" value="1"/>
</dbReference>
<proteinExistence type="predicted"/>
<dbReference type="InterPro" id="IPR018259">
    <property type="entry name" value="Ribosomal_eL21_CS"/>
</dbReference>
<evidence type="ECO:0000259" key="4">
    <source>
        <dbReference type="Pfam" id="PF02211"/>
    </source>
</evidence>
<dbReference type="GO" id="GO:0005840">
    <property type="term" value="C:ribosome"/>
    <property type="evidence" value="ECO:0007669"/>
    <property type="project" value="InterPro"/>
</dbReference>
<comment type="caution">
    <text evidence="6">The sequence shown here is derived from an EMBL/GenBank/DDBJ whole genome shotgun (WGS) entry which is preliminary data.</text>
</comment>
<evidence type="ECO:0000313" key="7">
    <source>
        <dbReference type="Proteomes" id="UP000320523"/>
    </source>
</evidence>
<evidence type="ECO:0000256" key="3">
    <source>
        <dbReference type="ARBA" id="ARBA00044877"/>
    </source>
</evidence>
<dbReference type="PROSITE" id="PS01171">
    <property type="entry name" value="RIBOSOMAL_L21E"/>
    <property type="match status" value="1"/>
</dbReference>
<dbReference type="GO" id="GO:0003735">
    <property type="term" value="F:structural constituent of ribosome"/>
    <property type="evidence" value="ECO:0007669"/>
    <property type="project" value="InterPro"/>
</dbReference>
<feature type="domain" description="Nitrile hydratase beta subunit-like N-terminal" evidence="5">
    <location>
        <begin position="10"/>
        <end position="126"/>
    </location>
</feature>
<dbReference type="GO" id="GO:0006412">
    <property type="term" value="P:translation"/>
    <property type="evidence" value="ECO:0007669"/>
    <property type="project" value="InterPro"/>
</dbReference>
<comment type="catalytic activity">
    <reaction evidence="3">
        <text>an aliphatic primary amide = an aliphatic nitrile + H2O</text>
        <dbReference type="Rhea" id="RHEA:12673"/>
        <dbReference type="ChEBI" id="CHEBI:15377"/>
        <dbReference type="ChEBI" id="CHEBI:65285"/>
        <dbReference type="ChEBI" id="CHEBI:80291"/>
        <dbReference type="EC" id="4.2.1.84"/>
    </reaction>
</comment>
<name>A0A552JQ78_9CHRO</name>
<evidence type="ECO:0000256" key="2">
    <source>
        <dbReference type="ARBA" id="ARBA00023239"/>
    </source>
</evidence>
<reference evidence="6 7" key="1">
    <citation type="submission" date="2019-01" db="EMBL/GenBank/DDBJ databases">
        <title>Coherence of Microcystis species and biogeography revealed through population genomics.</title>
        <authorList>
            <person name="Perez-Carrascal O.M."/>
            <person name="Terrat Y."/>
            <person name="Giani A."/>
            <person name="Fortin N."/>
            <person name="Tromas N."/>
            <person name="Shapiro B.J."/>
        </authorList>
    </citation>
    <scope>NUCLEOTIDE SEQUENCE [LARGE SCALE GENOMIC DNA]</scope>
    <source>
        <strain evidence="6">Mw_QC_S_20081001_S30D</strain>
    </source>
</reference>
<sequence>MSFSGEIIAMEGPHFLQGWAGYGKIPHKDQPESQAWLEDWEGELGSMFALLSTMFEKGIKPNQPIPFWGIDAARWGRETMNPRDYMNNSYDALWVEALSSLITMYGDRLGVSLKELEERQITTGAAQQRAEAIRQVAFTQSVPGCGRPDAQGRYQSDRYDPTVVGSIDKIGANPKFQVGDRVRCINQLAAGHTREYPYFRGKVGTVVAYYGLAAEKRDAQGQIEFQGVYYAPYPEIASRGLQKFYAPVYNVRFENAEIWGEDFGDRRLAIYADVYEPYITLDEHRR</sequence>
<dbReference type="EMBL" id="SFAT01000087">
    <property type="protein sequence ID" value="TRU97893.1"/>
    <property type="molecule type" value="Genomic_DNA"/>
</dbReference>
<dbReference type="SUPFAM" id="SSF50090">
    <property type="entry name" value="Electron transport accessory proteins"/>
    <property type="match status" value="1"/>
</dbReference>
<dbReference type="InterPro" id="IPR049054">
    <property type="entry name" value="CN_hydtase_beta-like_N"/>
</dbReference>
<dbReference type="InterPro" id="IPR024690">
    <property type="entry name" value="CN_hydtase_beta_dom_C"/>
</dbReference>
<dbReference type="EC" id="4.2.1.84" evidence="1"/>
<gene>
    <name evidence="6" type="ORF">EWV75_08325</name>
</gene>
<evidence type="ECO:0000313" key="6">
    <source>
        <dbReference type="EMBL" id="TRU97893.1"/>
    </source>
</evidence>
<dbReference type="Gene3D" id="1.10.472.20">
    <property type="entry name" value="Nitrile hydratase, beta subunit"/>
    <property type="match status" value="1"/>
</dbReference>
<feature type="domain" description="Nitrile hydratase beta subunit" evidence="4">
    <location>
        <begin position="217"/>
        <end position="280"/>
    </location>
</feature>
<dbReference type="Pfam" id="PF21006">
    <property type="entry name" value="NHase_beta_N"/>
    <property type="match status" value="1"/>
</dbReference>
<feature type="domain" description="Nitrile hydratase beta subunit" evidence="4">
    <location>
        <begin position="170"/>
        <end position="215"/>
    </location>
</feature>